<dbReference type="EMBL" id="JAWDIE010000019">
    <property type="protein sequence ID" value="MEJ7139076.1"/>
    <property type="molecule type" value="Genomic_DNA"/>
</dbReference>
<name>A0ACC6P4D7_9BURK</name>
<keyword evidence="2" id="KW-1185">Reference proteome</keyword>
<sequence length="580" mass="62329">MNSLSFKKIFALSGAAMALMFAGQTWTSWHSQQLEHLAQRKTEARLHAYQLADTLRQSSDDLTRLARTYAASANPMWEKQYNEILDIRNGKLPRPVNYEGIYWDYRAADDSYRTDTLPPLALAEQMKEAGFTPQEFDLIAEAARQSNDLVNTEVAAFKIVQGLSNIADPMERDTQQLKAISMLSDSAYHANKAKIMKPLGEFMTRLDARTRAEVEAAVASAQMWSGIAMATNVLILLVMGSIIALVLRRLLTVFADVRQTASAIASGDLSRHIDTTGKDEAATVKIELHRMQSSLRRMMGDMRDVSESIATGSSEIATGSLDLSQRTENTAANVQQSVQSIHELARSLTQGNQSADQARLLANQAYGVAQSGGEAVSQVVATMEQINASSQRISDIIGVIDGIAFQTNILALNAAVEAARAGEQGRGFAVVAAEVRSLAQRSAAAAKEIKTLISDSVEKVNTGSTQVARAGSTMNEILSSVHQVSTLVAELSGSIAAQSSGISQISQTMGMFDASAQQNAALVEESSAAADSLSQQAARLAEMVGRFRLEQGSGGPRPADIARRAMERAAGRTLPETAEA</sequence>
<dbReference type="Proteomes" id="UP001364695">
    <property type="component" value="Unassembled WGS sequence"/>
</dbReference>
<reference evidence="1" key="1">
    <citation type="submission" date="2023-10" db="EMBL/GenBank/DDBJ databases">
        <title>Amphibacter perezi, gen. nov., sp. nov. a novel taxa of the family Comamonadaceae, class Betaproteobacteria isolated from the skin microbiota of Pelophylax perezi from different populations.</title>
        <authorList>
            <person name="Costa S."/>
            <person name="Proenca D.N."/>
            <person name="Lopes I."/>
            <person name="Morais P.V."/>
        </authorList>
    </citation>
    <scope>NUCLEOTIDE SEQUENCE</scope>
    <source>
        <strain evidence="1">SL12-8</strain>
    </source>
</reference>
<comment type="caution">
    <text evidence="1">The sequence shown here is derived from an EMBL/GenBank/DDBJ whole genome shotgun (WGS) entry which is preliminary data.</text>
</comment>
<evidence type="ECO:0000313" key="2">
    <source>
        <dbReference type="Proteomes" id="UP001364695"/>
    </source>
</evidence>
<accession>A0ACC6P4D7</accession>
<protein>
    <submittedName>
        <fullName evidence="1">Methyl-accepting chemotaxis protein</fullName>
    </submittedName>
</protein>
<gene>
    <name evidence="1" type="ORF">RV045_11645</name>
</gene>
<evidence type="ECO:0000313" key="1">
    <source>
        <dbReference type="EMBL" id="MEJ7139076.1"/>
    </source>
</evidence>
<proteinExistence type="predicted"/>
<organism evidence="1 2">
    <name type="scientific">Amphibiibacter pelophylacis</name>
    <dbReference type="NCBI Taxonomy" id="1799477"/>
    <lineage>
        <taxon>Bacteria</taxon>
        <taxon>Pseudomonadati</taxon>
        <taxon>Pseudomonadota</taxon>
        <taxon>Betaproteobacteria</taxon>
        <taxon>Burkholderiales</taxon>
        <taxon>Sphaerotilaceae</taxon>
        <taxon>Amphibiibacter</taxon>
    </lineage>
</organism>